<dbReference type="Proteomes" id="UP000830167">
    <property type="component" value="Chromosome"/>
</dbReference>
<evidence type="ECO:0000313" key="3">
    <source>
        <dbReference type="Proteomes" id="UP000830167"/>
    </source>
</evidence>
<gene>
    <name evidence="2" type="ORF">LSG31_07960</name>
</gene>
<protein>
    <submittedName>
        <fullName evidence="2">MBL fold metallo-hydrolase</fullName>
    </submittedName>
</protein>
<dbReference type="Gene3D" id="3.40.250.10">
    <property type="entry name" value="Rhodanese-like domain"/>
    <property type="match status" value="1"/>
</dbReference>
<dbReference type="SUPFAM" id="SSF52821">
    <property type="entry name" value="Rhodanese/Cell cycle control phosphatase"/>
    <property type="match status" value="1"/>
</dbReference>
<keyword evidence="3" id="KW-1185">Reference proteome</keyword>
<dbReference type="SUPFAM" id="SSF56281">
    <property type="entry name" value="Metallo-hydrolase/oxidoreductase"/>
    <property type="match status" value="1"/>
</dbReference>
<sequence>MAVQAITTREMYDRMRAGESFFILDVRNRVDYQDWRIQGQALKAINIPYFEFREDEINNQLIPKNTHVIVVSLEEESANKVAEHMQEKGYNVSYLQSGFQTWYQFYVQSNIIEQPQLKLIQVNRVAKGCLSYVIVSGKQMCVVDPAIHIQQYLEIAERENAKITHIIDTHIHTDHISGARELLKHTKAEYYIPKSEAHQTQLHCTFLNQGTIRCGSVEIRTVYVPTEGQTMGGSAALVVNNQALLSGDSIVVGEVGIPDMAGKAQEWAEKLFNTTFRRVKNLDNDVLVLPAHYADIQAINRGGYVGAFLGDLRHGAEAMAKNPSITFKKRVEGAVAALHPNYLDIVDVNRGVMDIDQVNVQELELGDL</sequence>
<dbReference type="InterPro" id="IPR036866">
    <property type="entry name" value="RibonucZ/Hydroxyglut_hydro"/>
</dbReference>
<organism evidence="2 3">
    <name type="scientific">Fodinisporobacter ferrooxydans</name>
    <dbReference type="NCBI Taxonomy" id="2901836"/>
    <lineage>
        <taxon>Bacteria</taxon>
        <taxon>Bacillati</taxon>
        <taxon>Bacillota</taxon>
        <taxon>Bacilli</taxon>
        <taxon>Bacillales</taxon>
        <taxon>Alicyclobacillaceae</taxon>
        <taxon>Fodinisporobacter</taxon>
    </lineage>
</organism>
<dbReference type="RefSeq" id="WP_347438805.1">
    <property type="nucleotide sequence ID" value="NZ_CP089291.1"/>
</dbReference>
<dbReference type="InterPro" id="IPR001279">
    <property type="entry name" value="Metallo-B-lactamas"/>
</dbReference>
<dbReference type="InterPro" id="IPR036873">
    <property type="entry name" value="Rhodanese-like_dom_sf"/>
</dbReference>
<dbReference type="EMBL" id="CP089291">
    <property type="protein sequence ID" value="UOF92120.1"/>
    <property type="molecule type" value="Genomic_DNA"/>
</dbReference>
<accession>A0ABY4CNV1</accession>
<evidence type="ECO:0000313" key="2">
    <source>
        <dbReference type="EMBL" id="UOF92120.1"/>
    </source>
</evidence>
<dbReference type="InterPro" id="IPR044528">
    <property type="entry name" value="POD-like_MBL-fold"/>
</dbReference>
<feature type="domain" description="Rhodanese" evidence="1">
    <location>
        <begin position="17"/>
        <end position="111"/>
    </location>
</feature>
<proteinExistence type="predicted"/>
<dbReference type="PROSITE" id="PS50206">
    <property type="entry name" value="RHODANESE_3"/>
    <property type="match status" value="1"/>
</dbReference>
<dbReference type="Pfam" id="PF00581">
    <property type="entry name" value="Rhodanese"/>
    <property type="match status" value="1"/>
</dbReference>
<dbReference type="InterPro" id="IPR001763">
    <property type="entry name" value="Rhodanese-like_dom"/>
</dbReference>
<dbReference type="Pfam" id="PF00753">
    <property type="entry name" value="Lactamase_B"/>
    <property type="match status" value="1"/>
</dbReference>
<reference evidence="2" key="1">
    <citation type="submission" date="2021-12" db="EMBL/GenBank/DDBJ databases">
        <title>Alicyclobacillaceae gen. nov., sp. nov., isolated from chalcocite enrichment system.</title>
        <authorList>
            <person name="Jiang Z."/>
        </authorList>
    </citation>
    <scope>NUCLEOTIDE SEQUENCE</scope>
    <source>
        <strain evidence="2">MYW30-H2</strain>
    </source>
</reference>
<evidence type="ECO:0000259" key="1">
    <source>
        <dbReference type="PROSITE" id="PS50206"/>
    </source>
</evidence>
<dbReference type="SMART" id="SM00849">
    <property type="entry name" value="Lactamase_B"/>
    <property type="match status" value="1"/>
</dbReference>
<dbReference type="SMART" id="SM00450">
    <property type="entry name" value="RHOD"/>
    <property type="match status" value="1"/>
</dbReference>
<dbReference type="PANTHER" id="PTHR43084:SF7">
    <property type="entry name" value="BETA-LACTAMASE DOMAIN PROTEIN"/>
    <property type="match status" value="1"/>
</dbReference>
<dbReference type="Gene3D" id="3.60.15.10">
    <property type="entry name" value="Ribonuclease Z/Hydroxyacylglutathione hydrolase-like"/>
    <property type="match status" value="1"/>
</dbReference>
<dbReference type="PANTHER" id="PTHR43084">
    <property type="entry name" value="PERSULFIDE DIOXYGENASE ETHE1"/>
    <property type="match status" value="1"/>
</dbReference>
<name>A0ABY4CNV1_9BACL</name>
<dbReference type="CDD" id="cd07724">
    <property type="entry name" value="POD-like_MBL-fold"/>
    <property type="match status" value="1"/>
</dbReference>
<dbReference type="InterPro" id="IPR051682">
    <property type="entry name" value="Mito_Persulfide_Diox"/>
</dbReference>